<feature type="transmembrane region" description="Helical" evidence="6">
    <location>
        <begin position="76"/>
        <end position="101"/>
    </location>
</feature>
<keyword evidence="7" id="KW-0732">Signal</keyword>
<feature type="chain" id="PRO_5003510626" evidence="7">
    <location>
        <begin position="18"/>
        <end position="418"/>
    </location>
</feature>
<feature type="transmembrane region" description="Helical" evidence="6">
    <location>
        <begin position="396"/>
        <end position="416"/>
    </location>
</feature>
<reference evidence="9" key="1">
    <citation type="journal article" date="2012" name="G3 (Bethesda)">
        <title>Pichia sorbitophila, an interspecies yeast hybrid reveals early steps of genome resolution following polyploidization.</title>
        <authorList>
            <person name="Leh Louis V."/>
            <person name="Despons L."/>
            <person name="Friedrich A."/>
            <person name="Martin T."/>
            <person name="Durrens P."/>
            <person name="Casaregola S."/>
            <person name="Neuveglise C."/>
            <person name="Fairhead C."/>
            <person name="Marck C."/>
            <person name="Cruz J.A."/>
            <person name="Straub M.L."/>
            <person name="Kugler V."/>
            <person name="Sacerdot C."/>
            <person name="Uzunov Z."/>
            <person name="Thierry A."/>
            <person name="Weiss S."/>
            <person name="Bleykasten C."/>
            <person name="De Montigny J."/>
            <person name="Jacques N."/>
            <person name="Jung P."/>
            <person name="Lemaire M."/>
            <person name="Mallet S."/>
            <person name="Morel G."/>
            <person name="Richard G.F."/>
            <person name="Sarkar A."/>
            <person name="Savel G."/>
            <person name="Schacherer J."/>
            <person name="Seret M.L."/>
            <person name="Talla E."/>
            <person name="Samson G."/>
            <person name="Jubin C."/>
            <person name="Poulain J."/>
            <person name="Vacherie B."/>
            <person name="Barbe V."/>
            <person name="Pelletier E."/>
            <person name="Sherman D.J."/>
            <person name="Westhof E."/>
            <person name="Weissenbach J."/>
            <person name="Baret P.V."/>
            <person name="Wincker P."/>
            <person name="Gaillardin C."/>
            <person name="Dujon B."/>
            <person name="Souciet J.L."/>
        </authorList>
    </citation>
    <scope>NUCLEOTIDE SEQUENCE [LARGE SCALE GENOMIC DNA]</scope>
    <source>
        <strain evidence="9">CBS 270.75 / DBVPG 7215 / KCTC 17166 / NRRL Y-17582</strain>
    </source>
</reference>
<dbReference type="GO" id="GO:0005783">
    <property type="term" value="C:endoplasmic reticulum"/>
    <property type="evidence" value="ECO:0007669"/>
    <property type="project" value="EnsemblFungi"/>
</dbReference>
<evidence type="ECO:0000256" key="3">
    <source>
        <dbReference type="ARBA" id="ARBA00022989"/>
    </source>
</evidence>
<dbReference type="EMBL" id="CP002500">
    <property type="protein sequence ID" value="AET39418.1"/>
    <property type="molecule type" value="Genomic_DNA"/>
</dbReference>
<dbReference type="Proteomes" id="UP000006790">
    <property type="component" value="Chromosome 4"/>
</dbReference>
<keyword evidence="4 6" id="KW-0472">Membrane</keyword>
<dbReference type="eggNOG" id="KOG2693">
    <property type="taxonomic scope" value="Eukaryota"/>
</dbReference>
<evidence type="ECO:0000313" key="9">
    <source>
        <dbReference type="Proteomes" id="UP000006790"/>
    </source>
</evidence>
<proteinExistence type="predicted"/>
<keyword evidence="2 6" id="KW-0812">Transmembrane</keyword>
<feature type="signal peptide" evidence="7">
    <location>
        <begin position="1"/>
        <end position="17"/>
    </location>
</feature>
<evidence type="ECO:0000256" key="1">
    <source>
        <dbReference type="ARBA" id="ARBA00004141"/>
    </source>
</evidence>
<evidence type="ECO:0000256" key="6">
    <source>
        <dbReference type="SAM" id="Phobius"/>
    </source>
</evidence>
<dbReference type="FunCoup" id="G8JTR5">
    <property type="interactions" value="171"/>
</dbReference>
<accession>G8JTR5</accession>
<dbReference type="KEGG" id="erc:Ecym_4358"/>
<protein>
    <submittedName>
        <fullName evidence="8">Uncharacterized protein</fullName>
    </submittedName>
</protein>
<evidence type="ECO:0000256" key="4">
    <source>
        <dbReference type="ARBA" id="ARBA00023136"/>
    </source>
</evidence>
<dbReference type="Pfam" id="PF02535">
    <property type="entry name" value="Zip"/>
    <property type="match status" value="1"/>
</dbReference>
<dbReference type="InParanoid" id="G8JTR5"/>
<dbReference type="GeneID" id="11470047"/>
<feature type="transmembrane region" description="Helical" evidence="6">
    <location>
        <begin position="362"/>
        <end position="384"/>
    </location>
</feature>
<evidence type="ECO:0000256" key="7">
    <source>
        <dbReference type="SAM" id="SignalP"/>
    </source>
</evidence>
<dbReference type="GO" id="GO:0006882">
    <property type="term" value="P:intracellular zinc ion homeostasis"/>
    <property type="evidence" value="ECO:0007669"/>
    <property type="project" value="TreeGrafter"/>
</dbReference>
<evidence type="ECO:0000256" key="2">
    <source>
        <dbReference type="ARBA" id="ARBA00022692"/>
    </source>
</evidence>
<dbReference type="OrthoDB" id="200954at2759"/>
<evidence type="ECO:0000313" key="8">
    <source>
        <dbReference type="EMBL" id="AET39418.1"/>
    </source>
</evidence>
<keyword evidence="9" id="KW-1185">Reference proteome</keyword>
<feature type="transmembrane region" description="Helical" evidence="6">
    <location>
        <begin position="308"/>
        <end position="330"/>
    </location>
</feature>
<dbReference type="AlphaFoldDB" id="G8JTR5"/>
<name>G8JTR5_ERECY</name>
<dbReference type="GO" id="GO:0005385">
    <property type="term" value="F:zinc ion transmembrane transporter activity"/>
    <property type="evidence" value="ECO:0007669"/>
    <property type="project" value="EnsemblFungi"/>
</dbReference>
<dbReference type="STRING" id="931890.G8JTR5"/>
<sequence>MCRVLLVALTLLAPVLCHGKHSYELKSGYFDVAMGYLFPFCSRYNSLLATLYLSMVPGLMAFVIPGLRTSSDDALFLPLMVSFAFGGLMGDVLLCLLPEIFRSNELDTAGRIIDMMRNPEEKVVSELIKLSQYRGSPPSLSFAVFTGFVLFMGIDKMVRIMNGDDSGADGHSHSHLHAYPEDSAEAIQSSSEVHSEKSLIKKNKKDQKSVKSSSAIIKNQVDSKESTKKSKNVVPSSLRTPVYLNLISSFAHNFTDGLALATAFYTSRTVGITTTIAVLMHEIPHELGDIAIAISSGFSFKYALKSHIITSIGAMVGTLIGCAINELGIYNTFSPQIIPEIGIPIKFTTDAIQLLGVSFQDLLLPITTGGFIYIGTVGIVPELLKTRNPNNTSKECISSLLQLGAMCAGFGLIFLMKE</sequence>
<gene>
    <name evidence="8" type="ordered locus">Ecym_4358</name>
</gene>
<dbReference type="PANTHER" id="PTHR16950">
    <property type="entry name" value="ZINC TRANSPORTER SLC39A7 HISTIDINE-RICH MEMBRANE PROTEIN KE4"/>
    <property type="match status" value="1"/>
</dbReference>
<organism evidence="8 9">
    <name type="scientific">Eremothecium cymbalariae (strain CBS 270.75 / DBVPG 7215 / KCTC 17166 / NRRL Y-17582)</name>
    <name type="common">Yeast</name>
    <dbReference type="NCBI Taxonomy" id="931890"/>
    <lineage>
        <taxon>Eukaryota</taxon>
        <taxon>Fungi</taxon>
        <taxon>Dikarya</taxon>
        <taxon>Ascomycota</taxon>
        <taxon>Saccharomycotina</taxon>
        <taxon>Saccharomycetes</taxon>
        <taxon>Saccharomycetales</taxon>
        <taxon>Saccharomycetaceae</taxon>
        <taxon>Eremothecium</taxon>
    </lineage>
</organism>
<dbReference type="PANTHER" id="PTHR16950:SF16">
    <property type="entry name" value="ZINC TRANSPORTER ZIP13"/>
    <property type="match status" value="1"/>
</dbReference>
<dbReference type="RefSeq" id="XP_003646235.1">
    <property type="nucleotide sequence ID" value="XM_003646187.1"/>
</dbReference>
<feature type="transmembrane region" description="Helical" evidence="6">
    <location>
        <begin position="43"/>
        <end position="64"/>
    </location>
</feature>
<dbReference type="InterPro" id="IPR003689">
    <property type="entry name" value="ZIP"/>
</dbReference>
<dbReference type="OMA" id="IWLHSIG"/>
<keyword evidence="3 6" id="KW-1133">Transmembrane helix</keyword>
<dbReference type="GO" id="GO:0016020">
    <property type="term" value="C:membrane"/>
    <property type="evidence" value="ECO:0007669"/>
    <property type="project" value="UniProtKB-SubCell"/>
</dbReference>
<dbReference type="HOGENOM" id="CLU_015114_0_0_1"/>
<comment type="subcellular location">
    <subcellularLocation>
        <location evidence="1">Membrane</location>
        <topology evidence="1">Multi-pass membrane protein</topology>
    </subcellularLocation>
</comment>
<feature type="region of interest" description="Disordered" evidence="5">
    <location>
        <begin position="211"/>
        <end position="232"/>
    </location>
</feature>
<evidence type="ECO:0000256" key="5">
    <source>
        <dbReference type="SAM" id="MobiDB-lite"/>
    </source>
</evidence>